<dbReference type="EMBL" id="MCFL01000053">
    <property type="protein sequence ID" value="ORZ31892.1"/>
    <property type="molecule type" value="Genomic_DNA"/>
</dbReference>
<gene>
    <name evidence="2" type="ORF">BCR44DRAFT_1256869</name>
</gene>
<evidence type="ECO:0000313" key="2">
    <source>
        <dbReference type="EMBL" id="ORZ31892.1"/>
    </source>
</evidence>
<organism evidence="2 3">
    <name type="scientific">Catenaria anguillulae PL171</name>
    <dbReference type="NCBI Taxonomy" id="765915"/>
    <lineage>
        <taxon>Eukaryota</taxon>
        <taxon>Fungi</taxon>
        <taxon>Fungi incertae sedis</taxon>
        <taxon>Blastocladiomycota</taxon>
        <taxon>Blastocladiomycetes</taxon>
        <taxon>Blastocladiales</taxon>
        <taxon>Catenariaceae</taxon>
        <taxon>Catenaria</taxon>
    </lineage>
</organism>
<proteinExistence type="predicted"/>
<keyword evidence="3" id="KW-1185">Reference proteome</keyword>
<evidence type="ECO:0000256" key="1">
    <source>
        <dbReference type="SAM" id="MobiDB-lite"/>
    </source>
</evidence>
<sequence length="193" mass="20097">MKGCCGCRRGRSGVCEVRRLSTAQARRCCQKMIRKVKHSTRSLACKSAQTIAKQRPCWRRTKADVCVPVTFIPPAPAEPDTPPVVLMLSPGPSLLPSAPTPLPGAAPDVSDEDEEDVDSRSRPDTLMPREGNAEGASVGQSAVGLGLGAAAEGRGGECVGAVSMAGIENGKPDVFKDSGVVAEADCRPCQVLG</sequence>
<protein>
    <submittedName>
        <fullName evidence="2">Uncharacterized protein</fullName>
    </submittedName>
</protein>
<feature type="compositionally biased region" description="Low complexity" evidence="1">
    <location>
        <begin position="88"/>
        <end position="97"/>
    </location>
</feature>
<evidence type="ECO:0000313" key="3">
    <source>
        <dbReference type="Proteomes" id="UP000193411"/>
    </source>
</evidence>
<comment type="caution">
    <text evidence="2">The sequence shown here is derived from an EMBL/GenBank/DDBJ whole genome shotgun (WGS) entry which is preliminary data.</text>
</comment>
<dbReference type="AlphaFoldDB" id="A0A1Y2HFP9"/>
<dbReference type="Proteomes" id="UP000193411">
    <property type="component" value="Unassembled WGS sequence"/>
</dbReference>
<name>A0A1Y2HFP9_9FUNG</name>
<reference evidence="2 3" key="1">
    <citation type="submission" date="2016-07" db="EMBL/GenBank/DDBJ databases">
        <title>Pervasive Adenine N6-methylation of Active Genes in Fungi.</title>
        <authorList>
            <consortium name="DOE Joint Genome Institute"/>
            <person name="Mondo S.J."/>
            <person name="Dannebaum R.O."/>
            <person name="Kuo R.C."/>
            <person name="Labutti K."/>
            <person name="Haridas S."/>
            <person name="Kuo A."/>
            <person name="Salamov A."/>
            <person name="Ahrendt S.R."/>
            <person name="Lipzen A."/>
            <person name="Sullivan W."/>
            <person name="Andreopoulos W.B."/>
            <person name="Clum A."/>
            <person name="Lindquist E."/>
            <person name="Daum C."/>
            <person name="Ramamoorthy G.K."/>
            <person name="Gryganskyi A."/>
            <person name="Culley D."/>
            <person name="Magnuson J.K."/>
            <person name="James T.Y."/>
            <person name="O'Malley M.A."/>
            <person name="Stajich J.E."/>
            <person name="Spatafora J.W."/>
            <person name="Visel A."/>
            <person name="Grigoriev I.V."/>
        </authorList>
    </citation>
    <scope>NUCLEOTIDE SEQUENCE [LARGE SCALE GENOMIC DNA]</scope>
    <source>
        <strain evidence="2 3">PL171</strain>
    </source>
</reference>
<feature type="region of interest" description="Disordered" evidence="1">
    <location>
        <begin position="88"/>
        <end position="139"/>
    </location>
</feature>
<accession>A0A1Y2HFP9</accession>